<feature type="non-terminal residue" evidence="7">
    <location>
        <position position="128"/>
    </location>
</feature>
<organism evidence="7">
    <name type="scientific">marine sediment metagenome</name>
    <dbReference type="NCBI Taxonomy" id="412755"/>
    <lineage>
        <taxon>unclassified sequences</taxon>
        <taxon>metagenomes</taxon>
        <taxon>ecological metagenomes</taxon>
    </lineage>
</organism>
<evidence type="ECO:0000256" key="3">
    <source>
        <dbReference type="ARBA" id="ARBA00022989"/>
    </source>
</evidence>
<dbReference type="GO" id="GO:0055085">
    <property type="term" value="P:transmembrane transport"/>
    <property type="evidence" value="ECO:0007669"/>
    <property type="project" value="InterPro"/>
</dbReference>
<dbReference type="EMBL" id="BARU01046413">
    <property type="protein sequence ID" value="GAI01666.1"/>
    <property type="molecule type" value="Genomic_DNA"/>
</dbReference>
<comment type="subcellular location">
    <subcellularLocation>
        <location evidence="1">Membrane</location>
        <topology evidence="1">Multi-pass membrane protein</topology>
    </subcellularLocation>
</comment>
<evidence type="ECO:0000259" key="6">
    <source>
        <dbReference type="Pfam" id="PF01699"/>
    </source>
</evidence>
<accession>X1L708</accession>
<dbReference type="Gene3D" id="1.20.1420.30">
    <property type="entry name" value="NCX, central ion-binding region"/>
    <property type="match status" value="1"/>
</dbReference>
<evidence type="ECO:0000256" key="2">
    <source>
        <dbReference type="ARBA" id="ARBA00022692"/>
    </source>
</evidence>
<evidence type="ECO:0000256" key="1">
    <source>
        <dbReference type="ARBA" id="ARBA00004141"/>
    </source>
</evidence>
<feature type="transmembrane region" description="Helical" evidence="5">
    <location>
        <begin position="73"/>
        <end position="93"/>
    </location>
</feature>
<dbReference type="GO" id="GO:0016020">
    <property type="term" value="C:membrane"/>
    <property type="evidence" value="ECO:0007669"/>
    <property type="project" value="UniProtKB-SubCell"/>
</dbReference>
<keyword evidence="4 5" id="KW-0472">Membrane</keyword>
<dbReference type="InterPro" id="IPR004837">
    <property type="entry name" value="NaCa_Exmemb"/>
</dbReference>
<dbReference type="Pfam" id="PF01699">
    <property type="entry name" value="Na_Ca_ex"/>
    <property type="match status" value="1"/>
</dbReference>
<gene>
    <name evidence="7" type="ORF">S03H2_70022</name>
</gene>
<feature type="transmembrane region" description="Helical" evidence="5">
    <location>
        <begin position="99"/>
        <end position="119"/>
    </location>
</feature>
<feature type="domain" description="Sodium/calcium exchanger membrane region" evidence="6">
    <location>
        <begin position="2"/>
        <end position="116"/>
    </location>
</feature>
<protein>
    <recommendedName>
        <fullName evidence="6">Sodium/calcium exchanger membrane region domain-containing protein</fullName>
    </recommendedName>
</protein>
<dbReference type="AlphaFoldDB" id="X1L708"/>
<keyword evidence="2 5" id="KW-0812">Transmembrane</keyword>
<comment type="caution">
    <text evidence="7">The sequence shown here is derived from an EMBL/GenBank/DDBJ whole genome shotgun (WGS) entry which is preliminary data.</text>
</comment>
<dbReference type="InterPro" id="IPR044880">
    <property type="entry name" value="NCX_ion-bd_dom_sf"/>
</dbReference>
<feature type="non-terminal residue" evidence="7">
    <location>
        <position position="1"/>
    </location>
</feature>
<keyword evidence="3 5" id="KW-1133">Transmembrane helix</keyword>
<name>X1L708_9ZZZZ</name>
<evidence type="ECO:0000256" key="4">
    <source>
        <dbReference type="ARBA" id="ARBA00023136"/>
    </source>
</evidence>
<sequence length="128" mass="14155">VWIGLILLALVTSLPELFTGISAIILVGVPDLTIGNLFGANAFNLLNLALLDIIYHNGWLLRAVSPTQRQTGWFSLALVAVAAVSILVSSRFSTMGIGWIGWYTPVIILSYLVFMRIILRSERRQSRQ</sequence>
<proteinExistence type="predicted"/>
<feature type="transmembrane region" description="Helical" evidence="5">
    <location>
        <begin position="39"/>
        <end position="61"/>
    </location>
</feature>
<reference evidence="7" key="1">
    <citation type="journal article" date="2014" name="Front. Microbiol.">
        <title>High frequency of phylogenetically diverse reductive dehalogenase-homologous genes in deep subseafloor sedimentary metagenomes.</title>
        <authorList>
            <person name="Kawai M."/>
            <person name="Futagami T."/>
            <person name="Toyoda A."/>
            <person name="Takaki Y."/>
            <person name="Nishi S."/>
            <person name="Hori S."/>
            <person name="Arai W."/>
            <person name="Tsubouchi T."/>
            <person name="Morono Y."/>
            <person name="Uchiyama I."/>
            <person name="Ito T."/>
            <person name="Fujiyama A."/>
            <person name="Inagaki F."/>
            <person name="Takami H."/>
        </authorList>
    </citation>
    <scope>NUCLEOTIDE SEQUENCE</scope>
    <source>
        <strain evidence="7">Expedition CK06-06</strain>
    </source>
</reference>
<evidence type="ECO:0000313" key="7">
    <source>
        <dbReference type="EMBL" id="GAI01666.1"/>
    </source>
</evidence>
<evidence type="ECO:0000256" key="5">
    <source>
        <dbReference type="SAM" id="Phobius"/>
    </source>
</evidence>